<dbReference type="EMBL" id="JAADYS010002399">
    <property type="protein sequence ID" value="KAF4458641.1"/>
    <property type="molecule type" value="Genomic_DNA"/>
</dbReference>
<dbReference type="OrthoDB" id="10264449at2759"/>
<gene>
    <name evidence="1" type="ORF">FALBO_14619</name>
</gene>
<dbReference type="GO" id="GO:0016853">
    <property type="term" value="F:isomerase activity"/>
    <property type="evidence" value="ECO:0007669"/>
    <property type="project" value="UniProtKB-KW"/>
</dbReference>
<keyword evidence="1" id="KW-0413">Isomerase</keyword>
<keyword evidence="2" id="KW-1185">Reference proteome</keyword>
<proteinExistence type="predicted"/>
<sequence>MSSFRLTRSHVLSSFAPLFETSDLARRNVFFTDSVIPNVAWTITGHAHSLVGTRYNIEDHCNISFNQLRKRLVAPIKFVYNDEGKIVEIRSYFDTVFAEQVLAEPATEE</sequence>
<organism evidence="1 2">
    <name type="scientific">Fusarium albosuccineum</name>
    <dbReference type="NCBI Taxonomy" id="1237068"/>
    <lineage>
        <taxon>Eukaryota</taxon>
        <taxon>Fungi</taxon>
        <taxon>Dikarya</taxon>
        <taxon>Ascomycota</taxon>
        <taxon>Pezizomycotina</taxon>
        <taxon>Sordariomycetes</taxon>
        <taxon>Hypocreomycetidae</taxon>
        <taxon>Hypocreales</taxon>
        <taxon>Nectriaceae</taxon>
        <taxon>Fusarium</taxon>
        <taxon>Fusarium decemcellulare species complex</taxon>
    </lineage>
</organism>
<accession>A0A8H4P761</accession>
<name>A0A8H4P761_9HYPO</name>
<evidence type="ECO:0000313" key="1">
    <source>
        <dbReference type="EMBL" id="KAF4458641.1"/>
    </source>
</evidence>
<reference evidence="1 2" key="1">
    <citation type="submission" date="2020-01" db="EMBL/GenBank/DDBJ databases">
        <title>Identification and distribution of gene clusters putatively required for synthesis of sphingolipid metabolism inhibitors in phylogenetically diverse species of the filamentous fungus Fusarium.</title>
        <authorList>
            <person name="Kim H.-S."/>
            <person name="Busman M."/>
            <person name="Brown D.W."/>
            <person name="Divon H."/>
            <person name="Uhlig S."/>
            <person name="Proctor R.H."/>
        </authorList>
    </citation>
    <scope>NUCLEOTIDE SEQUENCE [LARGE SCALE GENOMIC DNA]</scope>
    <source>
        <strain evidence="1 2">NRRL 20459</strain>
    </source>
</reference>
<dbReference type="Proteomes" id="UP000554235">
    <property type="component" value="Unassembled WGS sequence"/>
</dbReference>
<comment type="caution">
    <text evidence="1">The sequence shown here is derived from an EMBL/GenBank/DDBJ whole genome shotgun (WGS) entry which is preliminary data.</text>
</comment>
<evidence type="ECO:0000313" key="2">
    <source>
        <dbReference type="Proteomes" id="UP000554235"/>
    </source>
</evidence>
<protein>
    <submittedName>
        <fullName evidence="1">Ketosteroid isomerase</fullName>
    </submittedName>
</protein>
<dbReference type="AlphaFoldDB" id="A0A8H4P761"/>